<dbReference type="Proteomes" id="UP001595741">
    <property type="component" value="Unassembled WGS sequence"/>
</dbReference>
<comment type="catalytic activity">
    <reaction evidence="1 7">
        <text>L-glutamate = D-glutamate</text>
        <dbReference type="Rhea" id="RHEA:12813"/>
        <dbReference type="ChEBI" id="CHEBI:29985"/>
        <dbReference type="ChEBI" id="CHEBI:29986"/>
        <dbReference type="EC" id="5.1.1.3"/>
    </reaction>
</comment>
<dbReference type="InterPro" id="IPR004391">
    <property type="entry name" value="Glu_race"/>
</dbReference>
<keyword evidence="4 7" id="KW-0573">Peptidoglycan synthesis</keyword>
<reference evidence="9" key="1">
    <citation type="journal article" date="2019" name="Int. J. Syst. Evol. Microbiol.">
        <title>The Global Catalogue of Microorganisms (GCM) 10K type strain sequencing project: providing services to taxonomists for standard genome sequencing and annotation.</title>
        <authorList>
            <consortium name="The Broad Institute Genomics Platform"/>
            <consortium name="The Broad Institute Genome Sequencing Center for Infectious Disease"/>
            <person name="Wu L."/>
            <person name="Ma J."/>
        </authorList>
    </citation>
    <scope>NUCLEOTIDE SEQUENCE [LARGE SCALE GENOMIC DNA]</scope>
    <source>
        <strain evidence="9">KCTC 42742</strain>
    </source>
</reference>
<dbReference type="RefSeq" id="WP_386094286.1">
    <property type="nucleotide sequence ID" value="NZ_JBHRXN010000036.1"/>
</dbReference>
<evidence type="ECO:0000256" key="5">
    <source>
        <dbReference type="ARBA" id="ARBA00023235"/>
    </source>
</evidence>
<dbReference type="EC" id="5.1.1.3" evidence="2 7"/>
<accession>A0ABV7RK91</accession>
<evidence type="ECO:0000256" key="1">
    <source>
        <dbReference type="ARBA" id="ARBA00001602"/>
    </source>
</evidence>
<keyword evidence="5 7" id="KW-0413">Isomerase</keyword>
<keyword evidence="9" id="KW-1185">Reference proteome</keyword>
<dbReference type="GO" id="GO:0008881">
    <property type="term" value="F:glutamate racemase activity"/>
    <property type="evidence" value="ECO:0007669"/>
    <property type="project" value="UniProtKB-EC"/>
</dbReference>
<dbReference type="EMBL" id="JBHRXN010000036">
    <property type="protein sequence ID" value="MFC3533894.1"/>
    <property type="molecule type" value="Genomic_DNA"/>
</dbReference>
<comment type="pathway">
    <text evidence="7">Cell wall biogenesis; peptidoglycan biosynthesis.</text>
</comment>
<feature type="binding site" evidence="7">
    <location>
        <begin position="6"/>
        <end position="7"/>
    </location>
    <ligand>
        <name>substrate</name>
    </ligand>
</feature>
<organism evidence="8 9">
    <name type="scientific">Vogesella facilis</name>
    <dbReference type="NCBI Taxonomy" id="1655232"/>
    <lineage>
        <taxon>Bacteria</taxon>
        <taxon>Pseudomonadati</taxon>
        <taxon>Pseudomonadota</taxon>
        <taxon>Betaproteobacteria</taxon>
        <taxon>Neisseriales</taxon>
        <taxon>Chromobacteriaceae</taxon>
        <taxon>Vogesella</taxon>
    </lineage>
</organism>
<evidence type="ECO:0000256" key="2">
    <source>
        <dbReference type="ARBA" id="ARBA00013090"/>
    </source>
</evidence>
<evidence type="ECO:0000256" key="6">
    <source>
        <dbReference type="ARBA" id="ARBA00023316"/>
    </source>
</evidence>
<evidence type="ECO:0000256" key="4">
    <source>
        <dbReference type="ARBA" id="ARBA00022984"/>
    </source>
</evidence>
<evidence type="ECO:0000256" key="7">
    <source>
        <dbReference type="HAMAP-Rule" id="MF_00258"/>
    </source>
</evidence>
<comment type="similarity">
    <text evidence="7">Belongs to the aspartate/glutamate racemases family.</text>
</comment>
<dbReference type="InterPro" id="IPR015942">
    <property type="entry name" value="Asp/Glu/hydantoin_racemase"/>
</dbReference>
<dbReference type="Pfam" id="PF01177">
    <property type="entry name" value="Asp_Glu_race"/>
    <property type="match status" value="1"/>
</dbReference>
<comment type="caution">
    <text evidence="8">The sequence shown here is derived from an EMBL/GenBank/DDBJ whole genome shotgun (WGS) entry which is preliminary data.</text>
</comment>
<feature type="active site" description="Proton donor/acceptor" evidence="7">
    <location>
        <position position="180"/>
    </location>
</feature>
<feature type="active site" description="Proton donor/acceptor" evidence="7">
    <location>
        <position position="69"/>
    </location>
</feature>
<proteinExistence type="inferred from homology"/>
<keyword evidence="3 7" id="KW-0133">Cell shape</keyword>
<evidence type="ECO:0000313" key="9">
    <source>
        <dbReference type="Proteomes" id="UP001595741"/>
    </source>
</evidence>
<comment type="function">
    <text evidence="7">Provides the (R)-glutamate required for cell wall biosynthesis.</text>
</comment>
<dbReference type="PANTHER" id="PTHR21198:SF2">
    <property type="entry name" value="GLUTAMATE RACEMASE"/>
    <property type="match status" value="1"/>
</dbReference>
<dbReference type="PROSITE" id="PS00924">
    <property type="entry name" value="ASP_GLU_RACEMASE_2"/>
    <property type="match status" value="1"/>
</dbReference>
<feature type="binding site" evidence="7">
    <location>
        <begin position="181"/>
        <end position="182"/>
    </location>
    <ligand>
        <name>substrate</name>
    </ligand>
</feature>
<dbReference type="PANTHER" id="PTHR21198">
    <property type="entry name" value="GLUTAMATE RACEMASE"/>
    <property type="match status" value="1"/>
</dbReference>
<sequence>MIGMFDSGLGGLSVWRQLVQALPHESVLYLADQGYCPYGPRPQAQIIARAEVITDYLLAQGASLLLIACNTATSAAVRHLRARYPVLPIVGMEPAIKPAVQATQSGKVGVLATRATLAGSKFHELAGQFSEHAQIVSQPGEGFVELVESGDLTSPQARDTVNRALAPLLAAGVDHVVLGCTHYPFLAPLLRQLLPPHIDLIDPSDAVVRQTARLLDQHQLAAPADAVAQYRFVSTDDSGSMHAFMQQILGRDDAVEYLPLPG</sequence>
<dbReference type="Gene3D" id="3.40.50.1860">
    <property type="match status" value="2"/>
</dbReference>
<dbReference type="InterPro" id="IPR001920">
    <property type="entry name" value="Asp/Glu_race"/>
</dbReference>
<dbReference type="SUPFAM" id="SSF53681">
    <property type="entry name" value="Aspartate/glutamate racemase"/>
    <property type="match status" value="2"/>
</dbReference>
<protein>
    <recommendedName>
        <fullName evidence="2 7">Glutamate racemase</fullName>
        <ecNumber evidence="2 7">5.1.1.3</ecNumber>
    </recommendedName>
</protein>
<dbReference type="NCBIfam" id="TIGR00067">
    <property type="entry name" value="glut_race"/>
    <property type="match status" value="1"/>
</dbReference>
<evidence type="ECO:0000313" key="8">
    <source>
        <dbReference type="EMBL" id="MFC3533894.1"/>
    </source>
</evidence>
<gene>
    <name evidence="7 8" type="primary">murI</name>
    <name evidence="8" type="ORF">ACFOLG_17140</name>
</gene>
<name>A0ABV7RK91_9NEIS</name>
<evidence type="ECO:0000256" key="3">
    <source>
        <dbReference type="ARBA" id="ARBA00022960"/>
    </source>
</evidence>
<dbReference type="InterPro" id="IPR033134">
    <property type="entry name" value="Asp/Glu_racemase_AS_2"/>
</dbReference>
<dbReference type="HAMAP" id="MF_00258">
    <property type="entry name" value="Glu_racemase"/>
    <property type="match status" value="1"/>
</dbReference>
<keyword evidence="6 7" id="KW-0961">Cell wall biogenesis/degradation</keyword>
<feature type="binding site" evidence="7">
    <location>
        <begin position="38"/>
        <end position="39"/>
    </location>
    <ligand>
        <name>substrate</name>
    </ligand>
</feature>
<feature type="binding site" evidence="7">
    <location>
        <begin position="70"/>
        <end position="71"/>
    </location>
    <ligand>
        <name>substrate</name>
    </ligand>
</feature>